<dbReference type="CDD" id="cd21177">
    <property type="entry name" value="LPMO_AA10"/>
    <property type="match status" value="1"/>
</dbReference>
<feature type="signal peptide" evidence="4">
    <location>
        <begin position="1"/>
        <end position="28"/>
    </location>
</feature>
<keyword evidence="6" id="KW-0503">Monooxygenase</keyword>
<keyword evidence="1 4" id="KW-0732">Signal</keyword>
<accession>A0A6G4TV67</accession>
<dbReference type="Gene3D" id="2.70.50.50">
    <property type="entry name" value="chitin-binding protein cbp21"/>
    <property type="match status" value="1"/>
</dbReference>
<feature type="chain" id="PRO_5026055733" evidence="4">
    <location>
        <begin position="29"/>
        <end position="317"/>
    </location>
</feature>
<dbReference type="Pfam" id="PF03067">
    <property type="entry name" value="LPMO_10"/>
    <property type="match status" value="1"/>
</dbReference>
<keyword evidence="3" id="KW-0812">Transmembrane</keyword>
<protein>
    <submittedName>
        <fullName evidence="6">Lytic polysaccharide monooxygenase</fullName>
    </submittedName>
</protein>
<organism evidence="6 7">
    <name type="scientific">Streptomyces coryli</name>
    <dbReference type="NCBI Taxonomy" id="1128680"/>
    <lineage>
        <taxon>Bacteria</taxon>
        <taxon>Bacillati</taxon>
        <taxon>Actinomycetota</taxon>
        <taxon>Actinomycetes</taxon>
        <taxon>Kitasatosporales</taxon>
        <taxon>Streptomycetaceae</taxon>
        <taxon>Streptomyces</taxon>
    </lineage>
</organism>
<dbReference type="InterPro" id="IPR004302">
    <property type="entry name" value="Cellulose/chitin-bd_N"/>
</dbReference>
<dbReference type="RefSeq" id="WP_165232526.1">
    <property type="nucleotide sequence ID" value="NZ_JAAKZV010000013.1"/>
</dbReference>
<dbReference type="Proteomes" id="UP000481583">
    <property type="component" value="Unassembled WGS sequence"/>
</dbReference>
<feature type="domain" description="Chitin-binding type-4" evidence="5">
    <location>
        <begin position="29"/>
        <end position="218"/>
    </location>
</feature>
<dbReference type="SUPFAM" id="SSF81296">
    <property type="entry name" value="E set domains"/>
    <property type="match status" value="1"/>
</dbReference>
<feature type="compositionally biased region" description="Low complexity" evidence="2">
    <location>
        <begin position="243"/>
        <end position="254"/>
    </location>
</feature>
<keyword evidence="3" id="KW-1133">Transmembrane helix</keyword>
<dbReference type="PANTHER" id="PTHR34823">
    <property type="entry name" value="GLCNAC-BINDING PROTEIN A"/>
    <property type="match status" value="1"/>
</dbReference>
<feature type="region of interest" description="Disordered" evidence="2">
    <location>
        <begin position="243"/>
        <end position="282"/>
    </location>
</feature>
<name>A0A6G4TV67_9ACTN</name>
<evidence type="ECO:0000256" key="1">
    <source>
        <dbReference type="ARBA" id="ARBA00022729"/>
    </source>
</evidence>
<comment type="caution">
    <text evidence="6">The sequence shown here is derived from an EMBL/GenBank/DDBJ whole genome shotgun (WGS) entry which is preliminary data.</text>
</comment>
<evidence type="ECO:0000256" key="3">
    <source>
        <dbReference type="SAM" id="Phobius"/>
    </source>
</evidence>
<dbReference type="AlphaFoldDB" id="A0A6G4TV67"/>
<dbReference type="PANTHER" id="PTHR34823:SF1">
    <property type="entry name" value="CHITIN-BINDING TYPE-4 DOMAIN-CONTAINING PROTEIN"/>
    <property type="match status" value="1"/>
</dbReference>
<dbReference type="GO" id="GO:0004497">
    <property type="term" value="F:monooxygenase activity"/>
    <property type="evidence" value="ECO:0007669"/>
    <property type="project" value="UniProtKB-KW"/>
</dbReference>
<dbReference type="InterPro" id="IPR051024">
    <property type="entry name" value="GlcNAc_Chitin_IntDeg"/>
</dbReference>
<evidence type="ECO:0000256" key="2">
    <source>
        <dbReference type="SAM" id="MobiDB-lite"/>
    </source>
</evidence>
<evidence type="ECO:0000313" key="6">
    <source>
        <dbReference type="EMBL" id="NGN63336.1"/>
    </source>
</evidence>
<sequence length="317" mass="33147">MRTSRLSALIATAALALLIALTPTPAAAHGVAMDPGSRTYLCYRDLLEHSDTQMPSNPACAAAVQEAGTAALYNWFAVLDSNAGGKGEGYVPDGTLCSAGDKSPYNFKPYNAARTDWPTTHLTAGANIQLKYSNWAHHPGRFEVYITKDGWSPTSPLGWGDLAHLQTVTNPPQSGGAGSDGGHYYWDLQLPERSGRHMLFVQWIRSDSQENFFSCSDVVFDGGQGEVTGLGGGERSAEEIAAGASDAADSAGAAKAHHGSHAEQAADASDAAAATNRAAEPASDASMILPVTTATLVAAAGVLLYLRRNRSDRSPAA</sequence>
<dbReference type="InterPro" id="IPR014756">
    <property type="entry name" value="Ig_E-set"/>
</dbReference>
<keyword evidence="3" id="KW-0472">Membrane</keyword>
<keyword evidence="7" id="KW-1185">Reference proteome</keyword>
<gene>
    <name evidence="6" type="ORF">G5C51_05365</name>
</gene>
<dbReference type="EMBL" id="JAAKZV010000013">
    <property type="protein sequence ID" value="NGN63336.1"/>
    <property type="molecule type" value="Genomic_DNA"/>
</dbReference>
<evidence type="ECO:0000259" key="5">
    <source>
        <dbReference type="Pfam" id="PF03067"/>
    </source>
</evidence>
<reference evidence="6 7" key="1">
    <citation type="submission" date="2020-02" db="EMBL/GenBank/DDBJ databases">
        <title>Whole-genome analyses of novel actinobacteria.</title>
        <authorList>
            <person name="Sahin N."/>
        </authorList>
    </citation>
    <scope>NUCLEOTIDE SEQUENCE [LARGE SCALE GENOMIC DNA]</scope>
    <source>
        <strain evidence="6 7">A7024</strain>
    </source>
</reference>
<feature type="compositionally biased region" description="Low complexity" evidence="2">
    <location>
        <begin position="262"/>
        <end position="282"/>
    </location>
</feature>
<keyword evidence="6" id="KW-0560">Oxidoreductase</keyword>
<proteinExistence type="predicted"/>
<evidence type="ECO:0000256" key="4">
    <source>
        <dbReference type="SAM" id="SignalP"/>
    </source>
</evidence>
<feature type="transmembrane region" description="Helical" evidence="3">
    <location>
        <begin position="287"/>
        <end position="306"/>
    </location>
</feature>
<evidence type="ECO:0000313" key="7">
    <source>
        <dbReference type="Proteomes" id="UP000481583"/>
    </source>
</evidence>